<comment type="caution">
    <text evidence="6">The sequence shown here is derived from an EMBL/GenBank/DDBJ whole genome shotgun (WGS) entry which is preliminary data.</text>
</comment>
<evidence type="ECO:0000256" key="3">
    <source>
        <dbReference type="SAM" id="MobiDB-lite"/>
    </source>
</evidence>
<evidence type="ECO:0000259" key="5">
    <source>
        <dbReference type="PROSITE" id="PS50994"/>
    </source>
</evidence>
<evidence type="ECO:0000256" key="1">
    <source>
        <dbReference type="ARBA" id="ARBA00023125"/>
    </source>
</evidence>
<feature type="region of interest" description="Disordered" evidence="3">
    <location>
        <begin position="1113"/>
        <end position="1135"/>
    </location>
</feature>
<protein>
    <submittedName>
        <fullName evidence="8">Copia protein (Gag-int-pol protein) [Cleaved into: Copia VLP protein Copia protease ]</fullName>
    </submittedName>
</protein>
<keyword evidence="8" id="KW-0645">Protease</keyword>
<evidence type="ECO:0000313" key="7">
    <source>
        <dbReference type="EMBL" id="CAL1141929.1"/>
    </source>
</evidence>
<reference evidence="7" key="2">
    <citation type="submission" date="2024-04" db="EMBL/GenBank/DDBJ databases">
        <authorList>
            <person name="Chen Y."/>
            <person name="Shah S."/>
            <person name="Dougan E. K."/>
            <person name="Thang M."/>
            <person name="Chan C."/>
        </authorList>
    </citation>
    <scope>NUCLEOTIDE SEQUENCE [LARGE SCALE GENOMIC DNA]</scope>
</reference>
<evidence type="ECO:0000256" key="2">
    <source>
        <dbReference type="PROSITE-ProRule" id="PRU00047"/>
    </source>
</evidence>
<keyword evidence="9" id="KW-1185">Reference proteome</keyword>
<keyword evidence="2" id="KW-0479">Metal-binding</keyword>
<dbReference type="InterPro" id="IPR043502">
    <property type="entry name" value="DNA/RNA_pol_sf"/>
</dbReference>
<dbReference type="InterPro" id="IPR001584">
    <property type="entry name" value="Integrase_cat-core"/>
</dbReference>
<evidence type="ECO:0000313" key="8">
    <source>
        <dbReference type="EMBL" id="CAL4775866.1"/>
    </source>
</evidence>
<accession>A0A9P1CBF7</accession>
<dbReference type="EMBL" id="CAMXCT020001278">
    <property type="protein sequence ID" value="CAL1141929.1"/>
    <property type="molecule type" value="Genomic_DNA"/>
</dbReference>
<dbReference type="Gene3D" id="4.10.60.10">
    <property type="entry name" value="Zinc finger, CCHC-type"/>
    <property type="match status" value="1"/>
</dbReference>
<dbReference type="InterPro" id="IPR052055">
    <property type="entry name" value="Hepadnavirus_pol/RT"/>
</dbReference>
<feature type="region of interest" description="Disordered" evidence="3">
    <location>
        <begin position="45"/>
        <end position="107"/>
    </location>
</feature>
<dbReference type="InterPro" id="IPR013103">
    <property type="entry name" value="RVT_2"/>
</dbReference>
<name>A0A9P1CBF7_9DINO</name>
<reference evidence="6" key="1">
    <citation type="submission" date="2022-10" db="EMBL/GenBank/DDBJ databases">
        <authorList>
            <person name="Chen Y."/>
            <person name="Dougan E. K."/>
            <person name="Chan C."/>
            <person name="Rhodes N."/>
            <person name="Thang M."/>
        </authorList>
    </citation>
    <scope>NUCLEOTIDE SEQUENCE</scope>
</reference>
<dbReference type="PANTHER" id="PTHR33050:SF7">
    <property type="entry name" value="RIBONUCLEASE H"/>
    <property type="match status" value="1"/>
</dbReference>
<keyword evidence="2" id="KW-0862">Zinc</keyword>
<sequence>MNAVQNGKCTKCGSKKHETKDCSVDLSKVRCFRCSQYGHVGVNCPNKSGSGVSKGSPKGKGKENTGKGKGVSKGDQWKKGKSKGKGKSTKGKKGKLNETSEEWDPEESWWWNENDWWGADGWQESGVLKSLGNSVQDWLGICRVLKMPQMLPGGCWIVVPVRLSLLSRACERLSTEFQADFCWLKKEGEVLDHMENQENLKILVVVELATNNVGYIVIGEDKNAIYSQINQYLQQCGISSTSTSVLIHTDAEKAVGELFTKSGSQFSFAVRRSNPQQHQSTGGAERCVRRLKESLSILRADMSKCGVDIKFAHEPVQTALTYLHESVTVRLGGGKVRVWKPDTIIDDQTLESLDTNLGFEGMQEEVNNLEACQTGDLLSEAEAKAVQKVNKSARVIGARWVCAFKSAIRVRCRIVAKDLARGTSARKMGYSSPTPSCESLHLMLILCARLNLFLRSLDISHAFMHSPLEDQIVLLRLPLSVSLCDGSVAFLKLKRALNGLRDASLAWLRLLAGTIQGDDEASDRPEALRIFRAKRTVTGRSWEALLNSQRVAAIRKWAGIIMMYLNSFEIGRQWDRLSPMGQALGDGLKHIFAGKATGTLHARASPVLRYIMWCDKNGIPAFPLVEATVYNFMCEHADTSAPTFLRSYLVAIRFSFHVLGVTGGDTVLASKRVEGCAREAYLKKRRTLQKDPLSVAMVEHLEKIVMADRYPDRDRVAAGCFLLCIFFRARFSDMMNLQDLILDEIVVDGSPHGYIEGKVGRTKSAYTTEMKTKYLPMVAPRFGVTGADWFTTWREVGVRCGKPRGEAMPMLPYPSKGGWTKTPLGAGEGADWLRQLLQVSGIPLGALGNIGTHSLKTTTLSWMAKFGAPISIRQHLGYHMPSADKMALLYSRDASAGPVRKLEECLACVREKTFVPDATRSGYFPMQGRRLEPENEQALSGVGTPETDTVVDFSDTDSEDSRDDEHAFEEQNMNEAAMDHVVGSWNEHATLEALGVQEDAPLFRNRFTRYIHLLSEEGGNKFRCGREINNKYEELEIRRLFHEAYSLTAAELKHSVERVEDMPVKKLAQPERADRKTDCSMLNLAGALRKNRLALMRRGLAFDQANLLDYLEHDRPKNKGKGKSKGQQGGGSLTIKMPVGLEGRRMPPLISEFERFEIVTAASMPTTDAKGCLTDCLQHVPSGSKLLSFSEKGEGESSLVLKFGIYRTPMKWIDRSLTLHHPFDTFHAVPDQLLDVLFFILTTSPADVCNFRISKMKLWMSWAEELEAQEKEHKSRLDPEVGQVLAPKRLLLLRKIACSLDWPDTNLFDEIDAGFKLTGIQSPSNVFGLEPRPPQASEGELWASAKFIRPALIGKVKSAALNTESQPLWDATMEEAGNHHWMTGPHTVEQVHDIFNGQPWIPVRRFAVLQSSGDRMKLRPIDDFAENRVNTAYGYSDKLDLRTLDQVVWMTAAITRALALGHVSFRRSDGARLEGKVHSAYLIEGGGRPLLSVLDLSSAYKQFAISKECRRLSVIALKDPSDNSCKCFIGNVLPFGATASVVHFNRVSRLIHSIGLHAGLLWGNYFDDFPMVAPCILKQSSMNMAKLLLDMLGFQFADHKLKPFDSKATVLGVEIDTSESMNGFVLVRNKPGRVTEVSDTVNGILARGTLTAKEASRILGRIQFADAQVMGRVGRIAMHEFRLAIKSHESVAGHTIGGVMSNDNRFEYFSCAVPERLVEEWGSMFSHFIGLVELYAILVSRRQAVCPLTGVRMTVLQLQCHIEETVDLLQDMGFDGHFIVIFLDQIHAELQRFLRMCDRAIAGLEYRLFDIFLRRLRL</sequence>
<dbReference type="EMBL" id="CAMXCT030001278">
    <property type="protein sequence ID" value="CAL4775866.1"/>
    <property type="molecule type" value="Genomic_DNA"/>
</dbReference>
<proteinExistence type="predicted"/>
<dbReference type="InterPro" id="IPR010998">
    <property type="entry name" value="Integrase_recombinase_N"/>
</dbReference>
<feature type="domain" description="CCHC-type" evidence="4">
    <location>
        <begin position="30"/>
        <end position="46"/>
    </location>
</feature>
<feature type="domain" description="Integrase catalytic" evidence="5">
    <location>
        <begin position="168"/>
        <end position="349"/>
    </location>
</feature>
<keyword evidence="8" id="KW-0378">Hydrolase</keyword>
<dbReference type="PROSITE" id="PS50994">
    <property type="entry name" value="INTEGRASE"/>
    <property type="match status" value="1"/>
</dbReference>
<feature type="compositionally biased region" description="Low complexity" evidence="3">
    <location>
        <begin position="47"/>
        <end position="56"/>
    </location>
</feature>
<evidence type="ECO:0000259" key="4">
    <source>
        <dbReference type="PROSITE" id="PS50158"/>
    </source>
</evidence>
<dbReference type="PROSITE" id="PS50158">
    <property type="entry name" value="ZF_CCHC"/>
    <property type="match status" value="1"/>
</dbReference>
<dbReference type="OrthoDB" id="413361at2759"/>
<keyword evidence="2" id="KW-0863">Zinc-finger</keyword>
<dbReference type="InterPro" id="IPR036875">
    <property type="entry name" value="Znf_CCHC_sf"/>
</dbReference>
<dbReference type="EMBL" id="CAMXCT010001278">
    <property type="protein sequence ID" value="CAI3988554.1"/>
    <property type="molecule type" value="Genomic_DNA"/>
</dbReference>
<keyword evidence="1" id="KW-0238">DNA-binding</keyword>
<dbReference type="GO" id="GO:0008270">
    <property type="term" value="F:zinc ion binding"/>
    <property type="evidence" value="ECO:0007669"/>
    <property type="project" value="UniProtKB-KW"/>
</dbReference>
<dbReference type="GO" id="GO:0015074">
    <property type="term" value="P:DNA integration"/>
    <property type="evidence" value="ECO:0007669"/>
    <property type="project" value="InterPro"/>
</dbReference>
<feature type="compositionally biased region" description="Basic residues" evidence="3">
    <location>
        <begin position="79"/>
        <end position="94"/>
    </location>
</feature>
<dbReference type="PANTHER" id="PTHR33050">
    <property type="entry name" value="REVERSE TRANSCRIPTASE DOMAIN-CONTAINING PROTEIN"/>
    <property type="match status" value="1"/>
</dbReference>
<evidence type="ECO:0000313" key="9">
    <source>
        <dbReference type="Proteomes" id="UP001152797"/>
    </source>
</evidence>
<dbReference type="Proteomes" id="UP001152797">
    <property type="component" value="Unassembled WGS sequence"/>
</dbReference>
<dbReference type="GO" id="GO:0006508">
    <property type="term" value="P:proteolysis"/>
    <property type="evidence" value="ECO:0007669"/>
    <property type="project" value="UniProtKB-KW"/>
</dbReference>
<evidence type="ECO:0000313" key="6">
    <source>
        <dbReference type="EMBL" id="CAI3988554.1"/>
    </source>
</evidence>
<dbReference type="GO" id="GO:0003677">
    <property type="term" value="F:DNA binding"/>
    <property type="evidence" value="ECO:0007669"/>
    <property type="project" value="UniProtKB-KW"/>
</dbReference>
<gene>
    <name evidence="6" type="ORF">C1SCF055_LOCUS15705</name>
</gene>
<dbReference type="InterPro" id="IPR001878">
    <property type="entry name" value="Znf_CCHC"/>
</dbReference>
<dbReference type="SUPFAM" id="SSF56672">
    <property type="entry name" value="DNA/RNA polymerases"/>
    <property type="match status" value="1"/>
</dbReference>
<dbReference type="Pfam" id="PF07727">
    <property type="entry name" value="RVT_2"/>
    <property type="match status" value="1"/>
</dbReference>
<organism evidence="6">
    <name type="scientific">Cladocopium goreaui</name>
    <dbReference type="NCBI Taxonomy" id="2562237"/>
    <lineage>
        <taxon>Eukaryota</taxon>
        <taxon>Sar</taxon>
        <taxon>Alveolata</taxon>
        <taxon>Dinophyceae</taxon>
        <taxon>Suessiales</taxon>
        <taxon>Symbiodiniaceae</taxon>
        <taxon>Cladocopium</taxon>
    </lineage>
</organism>
<dbReference type="SMART" id="SM00343">
    <property type="entry name" value="ZnF_C2HC"/>
    <property type="match status" value="2"/>
</dbReference>
<dbReference type="SUPFAM" id="SSF57756">
    <property type="entry name" value="Retrovirus zinc finger-like domains"/>
    <property type="match status" value="1"/>
</dbReference>
<dbReference type="GO" id="GO:0008233">
    <property type="term" value="F:peptidase activity"/>
    <property type="evidence" value="ECO:0007669"/>
    <property type="project" value="UniProtKB-KW"/>
</dbReference>
<dbReference type="Gene3D" id="1.10.150.130">
    <property type="match status" value="1"/>
</dbReference>
<dbReference type="SUPFAM" id="SSF47823">
    <property type="entry name" value="lambda integrase-like, N-terminal domain"/>
    <property type="match status" value="1"/>
</dbReference>